<dbReference type="PROSITE" id="PS00675">
    <property type="entry name" value="SIGMA54_INTERACT_1"/>
    <property type="match status" value="1"/>
</dbReference>
<evidence type="ECO:0000313" key="4">
    <source>
        <dbReference type="EMBL" id="QTA84601.1"/>
    </source>
</evidence>
<dbReference type="Gene3D" id="1.10.8.60">
    <property type="match status" value="1"/>
</dbReference>
<evidence type="ECO:0000313" key="5">
    <source>
        <dbReference type="Proteomes" id="UP000663722"/>
    </source>
</evidence>
<dbReference type="AlphaFoldDB" id="A0A975BFR1"/>
<dbReference type="PROSITE" id="PS50045">
    <property type="entry name" value="SIGMA54_INTERACT_4"/>
    <property type="match status" value="1"/>
</dbReference>
<dbReference type="GO" id="GO:0005524">
    <property type="term" value="F:ATP binding"/>
    <property type="evidence" value="ECO:0007669"/>
    <property type="project" value="UniProtKB-KW"/>
</dbReference>
<evidence type="ECO:0000256" key="2">
    <source>
        <dbReference type="ARBA" id="ARBA00022840"/>
    </source>
</evidence>
<evidence type="ECO:0000259" key="3">
    <source>
        <dbReference type="PROSITE" id="PS50045"/>
    </source>
</evidence>
<dbReference type="InterPro" id="IPR025943">
    <property type="entry name" value="Sigma_54_int_dom_ATP-bd_2"/>
</dbReference>
<evidence type="ECO:0000256" key="1">
    <source>
        <dbReference type="ARBA" id="ARBA00022741"/>
    </source>
</evidence>
<sequence length="411" mass="47490">MHGIFETDRIHQKVIGDSEIMKRLKSQVLKIARFPWPVMVLGESGVGKELIARSIHKLSLRGDMPFVPVNCAGMPDTLLESEFFGYEKGAFTDAKNHKTGKFHEAEGGTIFLDEIGEASLKLQLTLLRVLDTGRITRVGGVREELVSARIICATNKPVEDLMNEMRTDLFHRISAFPLYIQPLRERREDIPELAGHFIRNFREEFNSQVGEHEKLNISEIDTDALKFLMKLNLYGNVRELRNILQRSVMLSEPCDICITEKHVRDAVQLIPQPETDDIASESLRWIYEWALCNQSAFWNRHRRVNKTPDGGWAGRWDIKRGQRSVGTLNRNSAKNDLWEELCFMPKIVTRLLREGNFERKAVIDTWTDREWLSCNKKRSTKTCRIDGKAVPMYCFKRGVFEKKCNLIQINI</sequence>
<dbReference type="InterPro" id="IPR025662">
    <property type="entry name" value="Sigma_54_int_dom_ATP-bd_1"/>
</dbReference>
<proteinExistence type="predicted"/>
<keyword evidence="1" id="KW-0547">Nucleotide-binding</keyword>
<dbReference type="PROSITE" id="PS00676">
    <property type="entry name" value="SIGMA54_INTERACT_2"/>
    <property type="match status" value="1"/>
</dbReference>
<dbReference type="InterPro" id="IPR040538">
    <property type="entry name" value="Cch_HTH"/>
</dbReference>
<dbReference type="InterPro" id="IPR002078">
    <property type="entry name" value="Sigma_54_int"/>
</dbReference>
<dbReference type="GO" id="GO:0006355">
    <property type="term" value="P:regulation of DNA-templated transcription"/>
    <property type="evidence" value="ECO:0007669"/>
    <property type="project" value="InterPro"/>
</dbReference>
<dbReference type="Proteomes" id="UP000663722">
    <property type="component" value="Chromosome"/>
</dbReference>
<name>A0A975BFR1_9BACT</name>
<dbReference type="Pfam" id="PF18662">
    <property type="entry name" value="HTH_56"/>
    <property type="match status" value="1"/>
</dbReference>
<feature type="domain" description="Sigma-54 factor interaction" evidence="3">
    <location>
        <begin position="14"/>
        <end position="249"/>
    </location>
</feature>
<dbReference type="Gene3D" id="3.40.50.300">
    <property type="entry name" value="P-loop containing nucleotide triphosphate hydrolases"/>
    <property type="match status" value="1"/>
</dbReference>
<keyword evidence="5" id="KW-1185">Reference proteome</keyword>
<dbReference type="RefSeq" id="WP_207681018.1">
    <property type="nucleotide sequence ID" value="NZ_CP061800.1"/>
</dbReference>
<dbReference type="CDD" id="cd00009">
    <property type="entry name" value="AAA"/>
    <property type="match status" value="1"/>
</dbReference>
<protein>
    <submittedName>
        <fullName evidence="4">Transcriptional regulator, sigma54-dependent</fullName>
    </submittedName>
</protein>
<reference evidence="4" key="1">
    <citation type="journal article" date="2021" name="Microb. Physiol.">
        <title>Proteogenomic Insights into the Physiology of Marine, Sulfate-Reducing, Filamentous Desulfonema limicola and Desulfonema magnum.</title>
        <authorList>
            <person name="Schnaars V."/>
            <person name="Wohlbrand L."/>
            <person name="Scheve S."/>
            <person name="Hinrichs C."/>
            <person name="Reinhardt R."/>
            <person name="Rabus R."/>
        </authorList>
    </citation>
    <scope>NUCLEOTIDE SEQUENCE</scope>
    <source>
        <strain evidence="4">4be13</strain>
    </source>
</reference>
<dbReference type="KEGG" id="dmm:dnm_006000"/>
<dbReference type="FunFam" id="3.40.50.300:FF:000006">
    <property type="entry name" value="DNA-binding transcriptional regulator NtrC"/>
    <property type="match status" value="1"/>
</dbReference>
<dbReference type="PANTHER" id="PTHR32071">
    <property type="entry name" value="TRANSCRIPTIONAL REGULATORY PROTEIN"/>
    <property type="match status" value="1"/>
</dbReference>
<dbReference type="InterPro" id="IPR003593">
    <property type="entry name" value="AAA+_ATPase"/>
</dbReference>
<dbReference type="EMBL" id="CP061800">
    <property type="protein sequence ID" value="QTA84601.1"/>
    <property type="molecule type" value="Genomic_DNA"/>
</dbReference>
<accession>A0A975BFR1</accession>
<dbReference type="SMART" id="SM00382">
    <property type="entry name" value="AAA"/>
    <property type="match status" value="1"/>
</dbReference>
<dbReference type="Pfam" id="PF00158">
    <property type="entry name" value="Sigma54_activat"/>
    <property type="match status" value="1"/>
</dbReference>
<gene>
    <name evidence="4" type="ORF">dnm_006000</name>
</gene>
<dbReference type="Pfam" id="PF25601">
    <property type="entry name" value="AAA_lid_14"/>
    <property type="match status" value="1"/>
</dbReference>
<dbReference type="SUPFAM" id="SSF52540">
    <property type="entry name" value="P-loop containing nucleoside triphosphate hydrolases"/>
    <property type="match status" value="1"/>
</dbReference>
<keyword evidence="2" id="KW-0067">ATP-binding</keyword>
<dbReference type="InterPro" id="IPR058031">
    <property type="entry name" value="AAA_lid_NorR"/>
</dbReference>
<organism evidence="4 5">
    <name type="scientific">Desulfonema magnum</name>
    <dbReference type="NCBI Taxonomy" id="45655"/>
    <lineage>
        <taxon>Bacteria</taxon>
        <taxon>Pseudomonadati</taxon>
        <taxon>Thermodesulfobacteriota</taxon>
        <taxon>Desulfobacteria</taxon>
        <taxon>Desulfobacterales</taxon>
        <taxon>Desulfococcaceae</taxon>
        <taxon>Desulfonema</taxon>
    </lineage>
</organism>
<dbReference type="InterPro" id="IPR027417">
    <property type="entry name" value="P-loop_NTPase"/>
</dbReference>